<organism evidence="2 3">
    <name type="scientific">Globisporangium ultimum (strain ATCC 200006 / CBS 805.95 / DAOM BR144)</name>
    <name type="common">Pythium ultimum</name>
    <dbReference type="NCBI Taxonomy" id="431595"/>
    <lineage>
        <taxon>Eukaryota</taxon>
        <taxon>Sar</taxon>
        <taxon>Stramenopiles</taxon>
        <taxon>Oomycota</taxon>
        <taxon>Peronosporomycetes</taxon>
        <taxon>Pythiales</taxon>
        <taxon>Pythiaceae</taxon>
        <taxon>Globisporangium</taxon>
    </lineage>
</organism>
<protein>
    <recommendedName>
        <fullName evidence="1">Ubiquitin fusion degradation protein UFD1 N-terminal subdomain 2 domain-containing protein</fullName>
    </recommendedName>
</protein>
<dbReference type="GO" id="GO:0034098">
    <property type="term" value="C:VCP-NPL4-UFD1 AAA ATPase complex"/>
    <property type="evidence" value="ECO:0007669"/>
    <property type="project" value="TreeGrafter"/>
</dbReference>
<reference evidence="3" key="2">
    <citation type="submission" date="2010-04" db="EMBL/GenBank/DDBJ databases">
        <authorList>
            <person name="Buell R."/>
            <person name="Hamilton J."/>
            <person name="Hostetler J."/>
        </authorList>
    </citation>
    <scope>NUCLEOTIDE SEQUENCE [LARGE SCALE GENOMIC DNA]</scope>
    <source>
        <strain evidence="3">DAOM:BR144</strain>
    </source>
</reference>
<evidence type="ECO:0000313" key="3">
    <source>
        <dbReference type="Proteomes" id="UP000019132"/>
    </source>
</evidence>
<dbReference type="EnsemblProtists" id="PYU1_T002856">
    <property type="protein sequence ID" value="PYU1_T002856"/>
    <property type="gene ID" value="PYU1_G002853"/>
</dbReference>
<dbReference type="GO" id="GO:0031593">
    <property type="term" value="F:polyubiquitin modification-dependent protein binding"/>
    <property type="evidence" value="ECO:0007669"/>
    <property type="project" value="TreeGrafter"/>
</dbReference>
<reference evidence="3" key="1">
    <citation type="journal article" date="2010" name="Genome Biol.">
        <title>Genome sequence of the necrotrophic plant pathogen Pythium ultimum reveals original pathogenicity mechanisms and effector repertoire.</title>
        <authorList>
            <person name="Levesque C.A."/>
            <person name="Brouwer H."/>
            <person name="Cano L."/>
            <person name="Hamilton J.P."/>
            <person name="Holt C."/>
            <person name="Huitema E."/>
            <person name="Raffaele S."/>
            <person name="Robideau G.P."/>
            <person name="Thines M."/>
            <person name="Win J."/>
            <person name="Zerillo M.M."/>
            <person name="Beakes G.W."/>
            <person name="Boore J.L."/>
            <person name="Busam D."/>
            <person name="Dumas B."/>
            <person name="Ferriera S."/>
            <person name="Fuerstenberg S.I."/>
            <person name="Gachon C.M."/>
            <person name="Gaulin E."/>
            <person name="Govers F."/>
            <person name="Grenville-Briggs L."/>
            <person name="Horner N."/>
            <person name="Hostetler J."/>
            <person name="Jiang R.H."/>
            <person name="Johnson J."/>
            <person name="Krajaejun T."/>
            <person name="Lin H."/>
            <person name="Meijer H.J."/>
            <person name="Moore B."/>
            <person name="Morris P."/>
            <person name="Phuntmart V."/>
            <person name="Puiu D."/>
            <person name="Shetty J."/>
            <person name="Stajich J.E."/>
            <person name="Tripathy S."/>
            <person name="Wawra S."/>
            <person name="van West P."/>
            <person name="Whitty B.R."/>
            <person name="Coutinho P.M."/>
            <person name="Henrissat B."/>
            <person name="Martin F."/>
            <person name="Thomas P.D."/>
            <person name="Tyler B.M."/>
            <person name="De Vries R.P."/>
            <person name="Kamoun S."/>
            <person name="Yandell M."/>
            <person name="Tisserat N."/>
            <person name="Buell C.R."/>
        </authorList>
    </citation>
    <scope>NUCLEOTIDE SEQUENCE</scope>
    <source>
        <strain evidence="3">DAOM:BR144</strain>
    </source>
</reference>
<accession>K3WD15</accession>
<evidence type="ECO:0000313" key="2">
    <source>
        <dbReference type="EnsemblProtists" id="PYU1_T002856"/>
    </source>
</evidence>
<dbReference type="HOGENOM" id="CLU_2008517_0_0_1"/>
<dbReference type="Proteomes" id="UP000019132">
    <property type="component" value="Unassembled WGS sequence"/>
</dbReference>
<dbReference type="GO" id="GO:0006511">
    <property type="term" value="P:ubiquitin-dependent protein catabolic process"/>
    <property type="evidence" value="ECO:0007669"/>
    <property type="project" value="InterPro"/>
</dbReference>
<proteinExistence type="predicted"/>
<dbReference type="eggNOG" id="KOG1816">
    <property type="taxonomic scope" value="Eukaryota"/>
</dbReference>
<dbReference type="PANTHER" id="PTHR12555:SF13">
    <property type="entry name" value="UBIQUITIN RECOGNITION FACTOR IN ER-ASSOCIATED DEGRADATION PROTEIN 1"/>
    <property type="match status" value="1"/>
</dbReference>
<dbReference type="Gene3D" id="3.10.330.10">
    <property type="match status" value="1"/>
</dbReference>
<dbReference type="InterPro" id="IPR055418">
    <property type="entry name" value="UFD1_N2"/>
</dbReference>
<dbReference type="Pfam" id="PF24842">
    <property type="entry name" value="UFD1_N2"/>
    <property type="match status" value="1"/>
</dbReference>
<feature type="domain" description="Ubiquitin fusion degradation protein UFD1 N-terminal subdomain 2" evidence="1">
    <location>
        <begin position="44"/>
        <end position="122"/>
    </location>
</feature>
<dbReference type="PANTHER" id="PTHR12555">
    <property type="entry name" value="UBIQUITIN FUSION DEGRADATON PROTEIN 1"/>
    <property type="match status" value="1"/>
</dbReference>
<name>K3WD15_GLOUD</name>
<dbReference type="AlphaFoldDB" id="K3WD15"/>
<keyword evidence="3" id="KW-1185">Reference proteome</keyword>
<dbReference type="STRING" id="431595.K3WD15"/>
<reference evidence="2" key="3">
    <citation type="submission" date="2015-02" db="UniProtKB">
        <authorList>
            <consortium name="EnsemblProtists"/>
        </authorList>
    </citation>
    <scope>IDENTIFICATION</scope>
    <source>
        <strain evidence="2">DAOM BR144</strain>
    </source>
</reference>
<dbReference type="GO" id="GO:0036503">
    <property type="term" value="P:ERAD pathway"/>
    <property type="evidence" value="ECO:0007669"/>
    <property type="project" value="TreeGrafter"/>
</dbReference>
<dbReference type="InterPro" id="IPR004854">
    <property type="entry name" value="Ufd1-like"/>
</dbReference>
<dbReference type="InParanoid" id="K3WD15"/>
<evidence type="ECO:0000259" key="1">
    <source>
        <dbReference type="Pfam" id="PF24842"/>
    </source>
</evidence>
<dbReference type="VEuPathDB" id="FungiDB:PYU1_G002853"/>
<dbReference type="EMBL" id="GL376628">
    <property type="status" value="NOT_ANNOTATED_CDS"/>
    <property type="molecule type" value="Genomic_DNA"/>
</dbReference>
<sequence length="124" mass="14038">MAQLEFGDKIVLPQAFLPYWMMQNLHVDEGGFVLITNAHDISRGIYCRLQPEETHFLTLAADVGPKLLMENAMRRYSVLSVNETIVIEYGATRYFVRVVELKPASVISLCGDVDLEMDFTAPEL</sequence>